<feature type="transmembrane region" description="Helical" evidence="1">
    <location>
        <begin position="127"/>
        <end position="147"/>
    </location>
</feature>
<comment type="caution">
    <text evidence="2">The sequence shown here is derived from an EMBL/GenBank/DDBJ whole genome shotgun (WGS) entry which is preliminary data.</text>
</comment>
<name>A0AAE3WCV6_9RHOB</name>
<dbReference type="EMBL" id="JANHAX010000003">
    <property type="protein sequence ID" value="MDQ2090387.1"/>
    <property type="molecule type" value="Genomic_DNA"/>
</dbReference>
<dbReference type="Proteomes" id="UP001226762">
    <property type="component" value="Unassembled WGS sequence"/>
</dbReference>
<keyword evidence="1" id="KW-0812">Transmembrane</keyword>
<evidence type="ECO:0000313" key="3">
    <source>
        <dbReference type="Proteomes" id="UP001226762"/>
    </source>
</evidence>
<gene>
    <name evidence="2" type="ORF">NO357_10810</name>
</gene>
<evidence type="ECO:0000256" key="1">
    <source>
        <dbReference type="SAM" id="Phobius"/>
    </source>
</evidence>
<keyword evidence="1" id="KW-1133">Transmembrane helix</keyword>
<proteinExistence type="predicted"/>
<reference evidence="2" key="1">
    <citation type="submission" date="2022-07" db="EMBL/GenBank/DDBJ databases">
        <authorList>
            <person name="Otstavnykh N."/>
            <person name="Isaeva M."/>
            <person name="Bystritskaya E."/>
        </authorList>
    </citation>
    <scope>NUCLEOTIDE SEQUENCE</scope>
    <source>
        <strain evidence="2">KCTC 52189</strain>
    </source>
</reference>
<feature type="transmembrane region" description="Helical" evidence="1">
    <location>
        <begin position="192"/>
        <end position="212"/>
    </location>
</feature>
<feature type="transmembrane region" description="Helical" evidence="1">
    <location>
        <begin position="87"/>
        <end position="107"/>
    </location>
</feature>
<feature type="transmembrane region" description="Helical" evidence="1">
    <location>
        <begin position="159"/>
        <end position="180"/>
    </location>
</feature>
<organism evidence="2 3">
    <name type="scientific">Marimonas arenosa</name>
    <dbReference type="NCBI Taxonomy" id="1795305"/>
    <lineage>
        <taxon>Bacteria</taxon>
        <taxon>Pseudomonadati</taxon>
        <taxon>Pseudomonadota</taxon>
        <taxon>Alphaproteobacteria</taxon>
        <taxon>Rhodobacterales</taxon>
        <taxon>Paracoccaceae</taxon>
        <taxon>Marimonas</taxon>
    </lineage>
</organism>
<sequence length="233" mass="26126">MPDRTRQDYVLSFYRVRQALGLLGLVFPVLLLLGGWLENARVQPSISDYYHTTLRDIYVGTLFAIGIFLVSYKGHVRENGERLSDNLAATLAGVGAFGLAVFPNQVVPGTKNIFEFFLGEYAKWGHFVAAVLFLGAMAYLSLVKFARSGKPARRRIYRLCGWAILLFGGAATLFSILRAWTSLGWSDTIESSGIIFWFEALGIWAFGISWLTKGQADIALLRGLEKIRLRRRH</sequence>
<feature type="transmembrane region" description="Helical" evidence="1">
    <location>
        <begin position="57"/>
        <end position="75"/>
    </location>
</feature>
<dbReference type="AlphaFoldDB" id="A0AAE3WCV6"/>
<dbReference type="RefSeq" id="WP_306735672.1">
    <property type="nucleotide sequence ID" value="NZ_JANHAX010000003.1"/>
</dbReference>
<feature type="transmembrane region" description="Helical" evidence="1">
    <location>
        <begin position="20"/>
        <end position="37"/>
    </location>
</feature>
<evidence type="ECO:0008006" key="4">
    <source>
        <dbReference type="Google" id="ProtNLM"/>
    </source>
</evidence>
<accession>A0AAE3WCV6</accession>
<evidence type="ECO:0000313" key="2">
    <source>
        <dbReference type="EMBL" id="MDQ2090387.1"/>
    </source>
</evidence>
<protein>
    <recommendedName>
        <fullName evidence="4">DUF998 domain-containing protein</fullName>
    </recommendedName>
</protein>
<keyword evidence="3" id="KW-1185">Reference proteome</keyword>
<reference evidence="2" key="2">
    <citation type="submission" date="2023-02" db="EMBL/GenBank/DDBJ databases">
        <title>'Rhodoalgimonas zhirmunskyi' gen. nov., isolated from a red alga.</title>
        <authorList>
            <person name="Nedashkovskaya O.I."/>
            <person name="Otstavnykh N.Y."/>
            <person name="Bystritskaya E.P."/>
            <person name="Balabanova L.A."/>
            <person name="Isaeva M.P."/>
        </authorList>
    </citation>
    <scope>NUCLEOTIDE SEQUENCE</scope>
    <source>
        <strain evidence="2">KCTC 52189</strain>
    </source>
</reference>
<keyword evidence="1" id="KW-0472">Membrane</keyword>